<dbReference type="InterPro" id="IPR000719">
    <property type="entry name" value="Prot_kinase_dom"/>
</dbReference>
<keyword evidence="4" id="KW-0547">Nucleotide-binding</keyword>
<dbReference type="PROSITE" id="PS00108">
    <property type="entry name" value="PROTEIN_KINASE_ST"/>
    <property type="match status" value="1"/>
</dbReference>
<evidence type="ECO:0000256" key="5">
    <source>
        <dbReference type="ARBA" id="ARBA00022777"/>
    </source>
</evidence>
<keyword evidence="11" id="KW-1185">Reference proteome</keyword>
<dbReference type="PANTHER" id="PTHR24356">
    <property type="entry name" value="SERINE/THREONINE-PROTEIN KINASE"/>
    <property type="match status" value="1"/>
</dbReference>
<evidence type="ECO:0000256" key="7">
    <source>
        <dbReference type="ARBA" id="ARBA00047899"/>
    </source>
</evidence>
<comment type="catalytic activity">
    <reaction evidence="7">
        <text>L-threonyl-[protein] + ATP = O-phospho-L-threonyl-[protein] + ADP + H(+)</text>
        <dbReference type="Rhea" id="RHEA:46608"/>
        <dbReference type="Rhea" id="RHEA-COMP:11060"/>
        <dbReference type="Rhea" id="RHEA-COMP:11605"/>
        <dbReference type="ChEBI" id="CHEBI:15378"/>
        <dbReference type="ChEBI" id="CHEBI:30013"/>
        <dbReference type="ChEBI" id="CHEBI:30616"/>
        <dbReference type="ChEBI" id="CHEBI:61977"/>
        <dbReference type="ChEBI" id="CHEBI:456216"/>
        <dbReference type="EC" id="2.7.11.1"/>
    </reaction>
</comment>
<reference evidence="10" key="1">
    <citation type="journal article" date="2020" name="New Phytol.">
        <title>Comparative genomics reveals dynamic genome evolution in host specialist ectomycorrhizal fungi.</title>
        <authorList>
            <person name="Lofgren L.A."/>
            <person name="Nguyen N.H."/>
            <person name="Vilgalys R."/>
            <person name="Ruytinx J."/>
            <person name="Liao H.L."/>
            <person name="Branco S."/>
            <person name="Kuo A."/>
            <person name="LaButti K."/>
            <person name="Lipzen A."/>
            <person name="Andreopoulos W."/>
            <person name="Pangilinan J."/>
            <person name="Riley R."/>
            <person name="Hundley H."/>
            <person name="Na H."/>
            <person name="Barry K."/>
            <person name="Grigoriev I.V."/>
            <person name="Stajich J.E."/>
            <person name="Kennedy P.G."/>
        </authorList>
    </citation>
    <scope>NUCLEOTIDE SEQUENCE</scope>
    <source>
        <strain evidence="10">DOB743</strain>
    </source>
</reference>
<feature type="domain" description="Protein kinase" evidence="9">
    <location>
        <begin position="1"/>
        <end position="213"/>
    </location>
</feature>
<accession>A0A9P7D2X0</accession>
<keyword evidence="3" id="KW-0808">Transferase</keyword>
<dbReference type="Proteomes" id="UP000714275">
    <property type="component" value="Unassembled WGS sequence"/>
</dbReference>
<protein>
    <recommendedName>
        <fullName evidence="1">non-specific serine/threonine protein kinase</fullName>
        <ecNumber evidence="1">2.7.11.1</ecNumber>
    </recommendedName>
</protein>
<evidence type="ECO:0000256" key="2">
    <source>
        <dbReference type="ARBA" id="ARBA00022527"/>
    </source>
</evidence>
<dbReference type="InterPro" id="IPR050236">
    <property type="entry name" value="Ser_Thr_kinase_AGC"/>
</dbReference>
<keyword evidence="5 10" id="KW-0418">Kinase</keyword>
<evidence type="ECO:0000313" key="11">
    <source>
        <dbReference type="Proteomes" id="UP000714275"/>
    </source>
</evidence>
<dbReference type="GO" id="GO:0035556">
    <property type="term" value="P:intracellular signal transduction"/>
    <property type="evidence" value="ECO:0007669"/>
    <property type="project" value="TreeGrafter"/>
</dbReference>
<gene>
    <name evidence="10" type="ORF">EV702DRAFT_969633</name>
</gene>
<proteinExistence type="predicted"/>
<dbReference type="AlphaFoldDB" id="A0A9P7D2X0"/>
<dbReference type="GO" id="GO:0004674">
    <property type="term" value="F:protein serine/threonine kinase activity"/>
    <property type="evidence" value="ECO:0007669"/>
    <property type="project" value="UniProtKB-KW"/>
</dbReference>
<evidence type="ECO:0000313" key="10">
    <source>
        <dbReference type="EMBL" id="KAG1777494.1"/>
    </source>
</evidence>
<dbReference type="SUPFAM" id="SSF56112">
    <property type="entry name" value="Protein kinase-like (PK-like)"/>
    <property type="match status" value="1"/>
</dbReference>
<dbReference type="Gene3D" id="1.10.510.10">
    <property type="entry name" value="Transferase(Phosphotransferase) domain 1"/>
    <property type="match status" value="1"/>
</dbReference>
<dbReference type="EMBL" id="JABBWD010000020">
    <property type="protein sequence ID" value="KAG1777494.1"/>
    <property type="molecule type" value="Genomic_DNA"/>
</dbReference>
<dbReference type="InterPro" id="IPR011009">
    <property type="entry name" value="Kinase-like_dom_sf"/>
</dbReference>
<evidence type="ECO:0000256" key="1">
    <source>
        <dbReference type="ARBA" id="ARBA00012513"/>
    </source>
</evidence>
<organism evidence="10 11">
    <name type="scientific">Suillus placidus</name>
    <dbReference type="NCBI Taxonomy" id="48579"/>
    <lineage>
        <taxon>Eukaryota</taxon>
        <taxon>Fungi</taxon>
        <taxon>Dikarya</taxon>
        <taxon>Basidiomycota</taxon>
        <taxon>Agaricomycotina</taxon>
        <taxon>Agaricomycetes</taxon>
        <taxon>Agaricomycetidae</taxon>
        <taxon>Boletales</taxon>
        <taxon>Suillineae</taxon>
        <taxon>Suillaceae</taxon>
        <taxon>Suillus</taxon>
    </lineage>
</organism>
<evidence type="ECO:0000256" key="4">
    <source>
        <dbReference type="ARBA" id="ARBA00022741"/>
    </source>
</evidence>
<name>A0A9P7D2X0_9AGAM</name>
<dbReference type="GO" id="GO:0005524">
    <property type="term" value="F:ATP binding"/>
    <property type="evidence" value="ECO:0007669"/>
    <property type="project" value="UniProtKB-KW"/>
</dbReference>
<dbReference type="Pfam" id="PF00069">
    <property type="entry name" value="Pkinase"/>
    <property type="match status" value="1"/>
</dbReference>
<sequence length="236" mass="27022">MELEMSFQTKNKICFAMDLMTNGLLHYMENDSAHCLENARRWNAQLALGINALHNMGIIHRDIKSENVLIDIRQNVRIADFGLSYITEEPKPLIPWWDYTSDVKGTIHCMAPEILRNMKKPGSMKYGTPVDWWAFGCVLYELMPLPDHKAGLFDSADAIMEYVSWHSKHYGTFDLFPAFHQLDPPMANLLVGLLNPLALLRYGFRQVTTHRYFSNEDGTSEFNGACSRGRSNLTCL</sequence>
<evidence type="ECO:0000256" key="3">
    <source>
        <dbReference type="ARBA" id="ARBA00022679"/>
    </source>
</evidence>
<evidence type="ECO:0000256" key="8">
    <source>
        <dbReference type="ARBA" id="ARBA00048679"/>
    </source>
</evidence>
<comment type="catalytic activity">
    <reaction evidence="8">
        <text>L-seryl-[protein] + ATP = O-phospho-L-seryl-[protein] + ADP + H(+)</text>
        <dbReference type="Rhea" id="RHEA:17989"/>
        <dbReference type="Rhea" id="RHEA-COMP:9863"/>
        <dbReference type="Rhea" id="RHEA-COMP:11604"/>
        <dbReference type="ChEBI" id="CHEBI:15378"/>
        <dbReference type="ChEBI" id="CHEBI:29999"/>
        <dbReference type="ChEBI" id="CHEBI:30616"/>
        <dbReference type="ChEBI" id="CHEBI:83421"/>
        <dbReference type="ChEBI" id="CHEBI:456216"/>
        <dbReference type="EC" id="2.7.11.1"/>
    </reaction>
</comment>
<dbReference type="PROSITE" id="PS50011">
    <property type="entry name" value="PROTEIN_KINASE_DOM"/>
    <property type="match status" value="1"/>
</dbReference>
<dbReference type="PANTHER" id="PTHR24356:SF425">
    <property type="entry name" value="NON-SPECIFIC SERINE_THREONINE PROTEIN KINASE"/>
    <property type="match status" value="1"/>
</dbReference>
<comment type="caution">
    <text evidence="10">The sequence shown here is derived from an EMBL/GenBank/DDBJ whole genome shotgun (WGS) entry which is preliminary data.</text>
</comment>
<evidence type="ECO:0000256" key="6">
    <source>
        <dbReference type="ARBA" id="ARBA00022840"/>
    </source>
</evidence>
<keyword evidence="6" id="KW-0067">ATP-binding</keyword>
<keyword evidence="2" id="KW-0723">Serine/threonine-protein kinase</keyword>
<dbReference type="OrthoDB" id="10252171at2759"/>
<dbReference type="SMART" id="SM00220">
    <property type="entry name" value="S_TKc"/>
    <property type="match status" value="1"/>
</dbReference>
<dbReference type="EC" id="2.7.11.1" evidence="1"/>
<dbReference type="InterPro" id="IPR008271">
    <property type="entry name" value="Ser/Thr_kinase_AS"/>
</dbReference>
<evidence type="ECO:0000259" key="9">
    <source>
        <dbReference type="PROSITE" id="PS50011"/>
    </source>
</evidence>